<dbReference type="EMBL" id="LJUO01000185">
    <property type="protein sequence ID" value="KPK68087.1"/>
    <property type="molecule type" value="Genomic_DNA"/>
</dbReference>
<feature type="non-terminal residue" evidence="2">
    <location>
        <position position="1"/>
    </location>
</feature>
<protein>
    <recommendedName>
        <fullName evidence="1">FlgD/Vpr Ig-like domain-containing protein</fullName>
    </recommendedName>
</protein>
<dbReference type="Gene3D" id="2.60.40.4070">
    <property type="match status" value="1"/>
</dbReference>
<comment type="caution">
    <text evidence="2">The sequence shown here is derived from an EMBL/GenBank/DDBJ whole genome shotgun (WGS) entry which is preliminary data.</text>
</comment>
<evidence type="ECO:0000313" key="2">
    <source>
        <dbReference type="EMBL" id="KPK68087.1"/>
    </source>
</evidence>
<dbReference type="NCBIfam" id="TIGR04183">
    <property type="entry name" value="Por_Secre_tail"/>
    <property type="match status" value="1"/>
</dbReference>
<reference evidence="2 3" key="1">
    <citation type="journal article" date="2015" name="Microbiome">
        <title>Genomic resolution of linkages in carbon, nitrogen, and sulfur cycling among widespread estuary sediment bacteria.</title>
        <authorList>
            <person name="Baker B.J."/>
            <person name="Lazar C.S."/>
            <person name="Teske A.P."/>
            <person name="Dick G.J."/>
        </authorList>
    </citation>
    <scope>NUCLEOTIDE SEQUENCE [LARGE SCALE GENOMIC DNA]</scope>
    <source>
        <strain evidence="2">SM23_60</strain>
    </source>
</reference>
<dbReference type="AlphaFoldDB" id="A0A0S8G4X9"/>
<sequence>GGRDIRTRLSALQPNPFSKLINISFSIEHSAQSIELDIFDIAGRLVKSFHSMPNSPGSWQITWNGSDNTGRALAAGVYFMKFRADDYTQVEKVILLR</sequence>
<dbReference type="Pfam" id="PF13860">
    <property type="entry name" value="FlgD_ig"/>
    <property type="match status" value="1"/>
</dbReference>
<name>A0A0S8G4X9_UNCW3</name>
<dbReference type="InterPro" id="IPR025965">
    <property type="entry name" value="FlgD/Vpr_Ig-like"/>
</dbReference>
<organism evidence="2 3">
    <name type="scientific">candidate division WOR_3 bacterium SM23_60</name>
    <dbReference type="NCBI Taxonomy" id="1703780"/>
    <lineage>
        <taxon>Bacteria</taxon>
        <taxon>Bacteria division WOR-3</taxon>
    </lineage>
</organism>
<evidence type="ECO:0000313" key="3">
    <source>
        <dbReference type="Proteomes" id="UP000051096"/>
    </source>
</evidence>
<proteinExistence type="predicted"/>
<gene>
    <name evidence="2" type="ORF">AMJ87_12435</name>
</gene>
<feature type="domain" description="FlgD/Vpr Ig-like" evidence="1">
    <location>
        <begin position="21"/>
        <end position="82"/>
    </location>
</feature>
<dbReference type="InterPro" id="IPR026444">
    <property type="entry name" value="Secre_tail"/>
</dbReference>
<accession>A0A0S8G4X9</accession>
<dbReference type="Proteomes" id="UP000051096">
    <property type="component" value="Unassembled WGS sequence"/>
</dbReference>
<evidence type="ECO:0000259" key="1">
    <source>
        <dbReference type="Pfam" id="PF13860"/>
    </source>
</evidence>